<comment type="caution">
    <text evidence="2">The sequence shown here is derived from an EMBL/GenBank/DDBJ whole genome shotgun (WGS) entry which is preliminary data.</text>
</comment>
<sequence length="114" mass="13044">MGKGLFSFPNKLRRRRQPKNSTIEATQLTPLNSVVEASSSSTVKQTKKKARLWIKFDRFGQSEVHEWDKNTIIRRVSIPARDLRILGPLFSQSSNILEALCIDPFRSDNEEPTS</sequence>
<protein>
    <submittedName>
        <fullName evidence="2">Uncharacterized protein</fullName>
    </submittedName>
</protein>
<dbReference type="Gene3D" id="2.40.128.330">
    <property type="match status" value="1"/>
</dbReference>
<evidence type="ECO:0000313" key="2">
    <source>
        <dbReference type="EMBL" id="KAF6137280.1"/>
    </source>
</evidence>
<organism evidence="2 3">
    <name type="scientific">Kingdonia uniflora</name>
    <dbReference type="NCBI Taxonomy" id="39325"/>
    <lineage>
        <taxon>Eukaryota</taxon>
        <taxon>Viridiplantae</taxon>
        <taxon>Streptophyta</taxon>
        <taxon>Embryophyta</taxon>
        <taxon>Tracheophyta</taxon>
        <taxon>Spermatophyta</taxon>
        <taxon>Magnoliopsida</taxon>
        <taxon>Ranunculales</taxon>
        <taxon>Circaeasteraceae</taxon>
        <taxon>Kingdonia</taxon>
    </lineage>
</organism>
<comment type="similarity">
    <text evidence="1">Belongs to the CorA metal ion transporter (MIT) (TC 1.A.35.5) family.</text>
</comment>
<proteinExistence type="inferred from homology"/>
<accession>A0A7J7L3R0</accession>
<dbReference type="Proteomes" id="UP000541444">
    <property type="component" value="Unassembled WGS sequence"/>
</dbReference>
<reference evidence="2 3" key="1">
    <citation type="journal article" date="2020" name="IScience">
        <title>Genome Sequencing of the Endangered Kingdonia uniflora (Circaeasteraceae, Ranunculales) Reveals Potential Mechanisms of Evolutionary Specialization.</title>
        <authorList>
            <person name="Sun Y."/>
            <person name="Deng T."/>
            <person name="Zhang A."/>
            <person name="Moore M.J."/>
            <person name="Landis J.B."/>
            <person name="Lin N."/>
            <person name="Zhang H."/>
            <person name="Zhang X."/>
            <person name="Huang J."/>
            <person name="Zhang X."/>
            <person name="Sun H."/>
            <person name="Wang H."/>
        </authorList>
    </citation>
    <scope>NUCLEOTIDE SEQUENCE [LARGE SCALE GENOMIC DNA]</scope>
    <source>
        <strain evidence="2">TB1705</strain>
        <tissue evidence="2">Leaf</tissue>
    </source>
</reference>
<dbReference type="PANTHER" id="PTHR13890">
    <property type="entry name" value="RNA SPLICING PROTEIN MRS2, MITOCHONDRIAL"/>
    <property type="match status" value="1"/>
</dbReference>
<evidence type="ECO:0000313" key="3">
    <source>
        <dbReference type="Proteomes" id="UP000541444"/>
    </source>
</evidence>
<name>A0A7J7L3R0_9MAGN</name>
<dbReference type="PANTHER" id="PTHR13890:SF2">
    <property type="entry name" value="MAGNESIUM TRANSPORTER MRS2-4-RELATED"/>
    <property type="match status" value="1"/>
</dbReference>
<dbReference type="AlphaFoldDB" id="A0A7J7L3R0"/>
<keyword evidence="3" id="KW-1185">Reference proteome</keyword>
<dbReference type="OrthoDB" id="10251508at2759"/>
<dbReference type="GO" id="GO:0015095">
    <property type="term" value="F:magnesium ion transmembrane transporter activity"/>
    <property type="evidence" value="ECO:0007669"/>
    <property type="project" value="TreeGrafter"/>
</dbReference>
<dbReference type="EMBL" id="JACGCM010002659">
    <property type="protein sequence ID" value="KAF6137280.1"/>
    <property type="molecule type" value="Genomic_DNA"/>
</dbReference>
<dbReference type="InterPro" id="IPR039204">
    <property type="entry name" value="MRS2-like"/>
</dbReference>
<evidence type="ECO:0000256" key="1">
    <source>
        <dbReference type="ARBA" id="ARBA00007535"/>
    </source>
</evidence>
<gene>
    <name evidence="2" type="ORF">GIB67_036317</name>
</gene>